<dbReference type="AlphaFoldDB" id="A0AAJ8BY69"/>
<organism evidence="1">
    <name type="scientific">Aspergillus niger</name>
    <dbReference type="NCBI Taxonomy" id="5061"/>
    <lineage>
        <taxon>Eukaryota</taxon>
        <taxon>Fungi</taxon>
        <taxon>Dikarya</taxon>
        <taxon>Ascomycota</taxon>
        <taxon>Pezizomycotina</taxon>
        <taxon>Eurotiomycetes</taxon>
        <taxon>Eurotiomycetidae</taxon>
        <taxon>Eurotiales</taxon>
        <taxon>Aspergillaceae</taxon>
        <taxon>Aspergillus</taxon>
        <taxon>Aspergillus subgen. Circumdati</taxon>
    </lineage>
</organism>
<dbReference type="KEGG" id="ang:An02g03660"/>
<protein>
    <submittedName>
        <fullName evidence="1">Uncharacterized protein</fullName>
    </submittedName>
</protein>
<sequence length="345" mass="37599">MANTRHPDSGVNNLPQIYKIRTQASASPPSGYDCHGVARPTVASASDGMYIAWKDCLLLAMLNVHLFLERDLKSTARKEIPAVPNPPEAIIPAAVTNQLGSLREIAVKRCGPEDPYHAFDLPQRATIDATVGGHDLGGMPKQLSAEVSSPSISGSELGLPIRMVDLHIWPKHAMAVMPSVICRSANDKRRAGSGTSAPWWIMWGILNGYPKNSSYGIRLILHPNGANVDKQQRRVGHARIPLQSSVLLPLPMLDDPSYAYCTHNNPLGRILRQVIPKSEKGSHERPTVGTARAGMPDSSTVWTRVVCNDLLNLPGLSIFPAWLSGYLLPWLSVGNHVENHLCHCP</sequence>
<name>A0AAJ8BY69_ASPNG</name>
<proteinExistence type="predicted"/>
<reference evidence="1" key="1">
    <citation type="submission" date="2025-02" db="EMBL/GenBank/DDBJ databases">
        <authorList>
            <consortium name="NCBI Genome Project"/>
        </authorList>
    </citation>
    <scope>NUCLEOTIDE SEQUENCE</scope>
</reference>
<dbReference type="GeneID" id="84590277"/>
<dbReference type="VEuPathDB" id="FungiDB:An02g03660"/>
<gene>
    <name evidence="1" type="ORF">An02g03660</name>
</gene>
<evidence type="ECO:0000313" key="1">
    <source>
        <dbReference type="RefSeq" id="XP_059605128.1"/>
    </source>
</evidence>
<reference evidence="1" key="2">
    <citation type="submission" date="2025-08" db="UniProtKB">
        <authorList>
            <consortium name="RefSeq"/>
        </authorList>
    </citation>
    <scope>IDENTIFICATION</scope>
</reference>
<accession>A0AAJ8BY69</accession>
<dbReference type="RefSeq" id="XP_059605128.1">
    <property type="nucleotide sequence ID" value="XM_059746193.1"/>
</dbReference>